<dbReference type="PROSITE" id="PS50943">
    <property type="entry name" value="HTH_CROC1"/>
    <property type="match status" value="1"/>
</dbReference>
<dbReference type="GO" id="GO:0003677">
    <property type="term" value="F:DNA binding"/>
    <property type="evidence" value="ECO:0007669"/>
    <property type="project" value="InterPro"/>
</dbReference>
<dbReference type="EMBL" id="RCZH01000038">
    <property type="protein sequence ID" value="TPG29545.1"/>
    <property type="molecule type" value="Genomic_DNA"/>
</dbReference>
<dbReference type="SMART" id="SM00530">
    <property type="entry name" value="HTH_XRE"/>
    <property type="match status" value="1"/>
</dbReference>
<evidence type="ECO:0000313" key="2">
    <source>
        <dbReference type="EMBL" id="TPG29545.1"/>
    </source>
</evidence>
<evidence type="ECO:0000259" key="1">
    <source>
        <dbReference type="PROSITE" id="PS50943"/>
    </source>
</evidence>
<evidence type="ECO:0000313" key="3">
    <source>
        <dbReference type="Proteomes" id="UP000319700"/>
    </source>
</evidence>
<proteinExistence type="predicted"/>
<dbReference type="InterPro" id="IPR001387">
    <property type="entry name" value="Cro/C1-type_HTH"/>
</dbReference>
<dbReference type="CDD" id="cd00093">
    <property type="entry name" value="HTH_XRE"/>
    <property type="match status" value="1"/>
</dbReference>
<dbReference type="OrthoDB" id="1274166at2"/>
<keyword evidence="3" id="KW-1185">Reference proteome</keyword>
<dbReference type="Proteomes" id="UP000319700">
    <property type="component" value="Unassembled WGS sequence"/>
</dbReference>
<comment type="caution">
    <text evidence="2">The sequence shown here is derived from an EMBL/GenBank/DDBJ whole genome shotgun (WGS) entry which is preliminary data.</text>
</comment>
<dbReference type="Pfam" id="PF01381">
    <property type="entry name" value="HTH_3"/>
    <property type="match status" value="1"/>
</dbReference>
<dbReference type="RefSeq" id="WP_140512107.1">
    <property type="nucleotide sequence ID" value="NZ_RCZH01000038.1"/>
</dbReference>
<dbReference type="Gene3D" id="1.10.260.40">
    <property type="entry name" value="lambda repressor-like DNA-binding domains"/>
    <property type="match status" value="1"/>
</dbReference>
<name>A0A502DVL5_9FLAO</name>
<dbReference type="SUPFAM" id="SSF47413">
    <property type="entry name" value="lambda repressor-like DNA-binding domains"/>
    <property type="match status" value="1"/>
</dbReference>
<organism evidence="2 3">
    <name type="scientific">Flavobacterium pectinovorum</name>
    <dbReference type="NCBI Taxonomy" id="29533"/>
    <lineage>
        <taxon>Bacteria</taxon>
        <taxon>Pseudomonadati</taxon>
        <taxon>Bacteroidota</taxon>
        <taxon>Flavobacteriia</taxon>
        <taxon>Flavobacteriales</taxon>
        <taxon>Flavobacteriaceae</taxon>
        <taxon>Flavobacterium</taxon>
    </lineage>
</organism>
<reference evidence="2 3" key="1">
    <citation type="journal article" date="2019" name="Environ. Microbiol.">
        <title>Species interactions and distinct microbial communities in high Arctic permafrost affected cryosols are associated with the CH4 and CO2 gas fluxes.</title>
        <authorList>
            <person name="Altshuler I."/>
            <person name="Hamel J."/>
            <person name="Turney S."/>
            <person name="Magnuson E."/>
            <person name="Levesque R."/>
            <person name="Greer C."/>
            <person name="Whyte L.G."/>
        </authorList>
    </citation>
    <scope>NUCLEOTIDE SEQUENCE [LARGE SCALE GENOMIC DNA]</scope>
    <source>
        <strain evidence="2 3">42</strain>
    </source>
</reference>
<dbReference type="InterPro" id="IPR010982">
    <property type="entry name" value="Lambda_DNA-bd_dom_sf"/>
</dbReference>
<gene>
    <name evidence="2" type="ORF">EAH81_27625</name>
</gene>
<protein>
    <submittedName>
        <fullName evidence="2">XRE family transcriptional regulator</fullName>
    </submittedName>
</protein>
<accession>A0A502DVL5</accession>
<sequence length="113" mass="13498">MEHENLIQARKEKGLTQKEMADMLAMEQTTYSKKERGISRIREEEWVQFSKILEQDIDDLKSKDQISINNVNFGHSTYFKIIETIIRYNQKLEEENSLLKETVKEINLKIYTK</sequence>
<feature type="domain" description="HTH cro/C1-type" evidence="1">
    <location>
        <begin position="6"/>
        <end position="60"/>
    </location>
</feature>
<dbReference type="AlphaFoldDB" id="A0A502DVL5"/>